<feature type="domain" description="2EXR" evidence="1">
    <location>
        <begin position="8"/>
        <end position="165"/>
    </location>
</feature>
<reference evidence="2 3" key="1">
    <citation type="journal article" date="2020" name="Phytopathology">
        <title>Genome Sequence Resources of Colletotrichum truncatum, C. plurivorum, C. musicola, and C. sojae: Four Species Pathogenic to Soybean (Glycine max).</title>
        <authorList>
            <person name="Rogerio F."/>
            <person name="Boufleur T.R."/>
            <person name="Ciampi-Guillardi M."/>
            <person name="Sukno S.A."/>
            <person name="Thon M.R."/>
            <person name="Massola Junior N.S."/>
            <person name="Baroncelli R."/>
        </authorList>
    </citation>
    <scope>NUCLEOTIDE SEQUENCE [LARGE SCALE GENOMIC DNA]</scope>
    <source>
        <strain evidence="2 3">LFN0009</strain>
    </source>
</reference>
<evidence type="ECO:0000313" key="2">
    <source>
        <dbReference type="EMBL" id="KAF6818316.1"/>
    </source>
</evidence>
<evidence type="ECO:0000259" key="1">
    <source>
        <dbReference type="Pfam" id="PF20150"/>
    </source>
</evidence>
<sequence>MAAPSWGFKKIPTEIRCEIYKMTIKPRVVPIKEQVISITDDELRQWLRGTPELPYVDENWQPFIELNMGGLRSYPEVGLALLQLSLEAAGVSPQIPKRSFLMRNPYMAWAFGCKSELYSNAPIPALLHVWRESREELRRLGYELAFATPCAPKPLTWFNFKLDILYFPDINSRNEYTKVHPPVRPADLQRVERLALWYQGFWRPNCLVRILETLRANERTGKLGELFCVNWTFADIKDWPGITGECADVDRGIKDLIPVKIEATEYETFPDNMSPHGVLHYFDGNELLADFIRRGTPFSPPGFYEFCLRRIKSSMRRDYQALVDKERIFSHDTDFPHGTARWNRIKLRIVHMLPQMTLKGLKERRQSIAKARHSWYQDAVFRWEQGWPSYHAWGCGNLERFYRELSDQQDLRAVSAL</sequence>
<keyword evidence="3" id="KW-1185">Reference proteome</keyword>
<dbReference type="InterPro" id="IPR045518">
    <property type="entry name" value="2EXR"/>
</dbReference>
<dbReference type="Proteomes" id="UP000652219">
    <property type="component" value="Unassembled WGS sequence"/>
</dbReference>
<organism evidence="2 3">
    <name type="scientific">Colletotrichum sojae</name>
    <dbReference type="NCBI Taxonomy" id="2175907"/>
    <lineage>
        <taxon>Eukaryota</taxon>
        <taxon>Fungi</taxon>
        <taxon>Dikarya</taxon>
        <taxon>Ascomycota</taxon>
        <taxon>Pezizomycotina</taxon>
        <taxon>Sordariomycetes</taxon>
        <taxon>Hypocreomycetidae</taxon>
        <taxon>Glomerellales</taxon>
        <taxon>Glomerellaceae</taxon>
        <taxon>Colletotrichum</taxon>
        <taxon>Colletotrichum orchidearum species complex</taxon>
    </lineage>
</organism>
<proteinExistence type="predicted"/>
<dbReference type="PANTHER" id="PTHR35910">
    <property type="entry name" value="2EXR DOMAIN-CONTAINING PROTEIN"/>
    <property type="match status" value="1"/>
</dbReference>
<evidence type="ECO:0000313" key="3">
    <source>
        <dbReference type="Proteomes" id="UP000652219"/>
    </source>
</evidence>
<dbReference type="AlphaFoldDB" id="A0A8H6JT15"/>
<dbReference type="Pfam" id="PF20150">
    <property type="entry name" value="2EXR"/>
    <property type="match status" value="1"/>
</dbReference>
<accession>A0A8H6JT15</accession>
<gene>
    <name evidence="2" type="ORF">CSOJ01_01957</name>
</gene>
<dbReference type="PANTHER" id="PTHR35910:SF6">
    <property type="entry name" value="2EXR DOMAIN-CONTAINING PROTEIN"/>
    <property type="match status" value="1"/>
</dbReference>
<comment type="caution">
    <text evidence="2">The sequence shown here is derived from an EMBL/GenBank/DDBJ whole genome shotgun (WGS) entry which is preliminary data.</text>
</comment>
<dbReference type="EMBL" id="WIGN01000016">
    <property type="protein sequence ID" value="KAF6818316.1"/>
    <property type="molecule type" value="Genomic_DNA"/>
</dbReference>
<name>A0A8H6JT15_9PEZI</name>
<protein>
    <recommendedName>
        <fullName evidence="1">2EXR domain-containing protein</fullName>
    </recommendedName>
</protein>